<accession>A0AAE9ETG9</accession>
<evidence type="ECO:0000313" key="3">
    <source>
        <dbReference type="Proteomes" id="UP000829354"/>
    </source>
</evidence>
<dbReference type="EMBL" id="CP092623">
    <property type="protein sequence ID" value="UMM26856.1"/>
    <property type="molecule type" value="Genomic_DNA"/>
</dbReference>
<keyword evidence="3" id="KW-1185">Reference proteome</keyword>
<reference evidence="2 3" key="1">
    <citation type="submission" date="2022-04" db="EMBL/GenBank/DDBJ databases">
        <title>Chromosome-level reference genomes for two strains of Caenorhabditis briggsae: an improved platform for comparative genomics.</title>
        <authorList>
            <person name="Stevens L."/>
            <person name="Andersen E."/>
        </authorList>
    </citation>
    <scope>NUCLEOTIDE SEQUENCE [LARGE SCALE GENOMIC DNA]</scope>
    <source>
        <strain evidence="2">VX34</strain>
        <tissue evidence="2">Whole-organism</tissue>
    </source>
</reference>
<protein>
    <submittedName>
        <fullName evidence="2">Uncharacterized protein</fullName>
    </submittedName>
</protein>
<gene>
    <name evidence="2" type="ORF">L5515_010390</name>
</gene>
<dbReference type="AlphaFoldDB" id="A0AAE9ETG9"/>
<proteinExistence type="predicted"/>
<feature type="compositionally biased region" description="Basic and acidic residues" evidence="1">
    <location>
        <begin position="20"/>
        <end position="74"/>
    </location>
</feature>
<organism evidence="2 3">
    <name type="scientific">Caenorhabditis briggsae</name>
    <dbReference type="NCBI Taxonomy" id="6238"/>
    <lineage>
        <taxon>Eukaryota</taxon>
        <taxon>Metazoa</taxon>
        <taxon>Ecdysozoa</taxon>
        <taxon>Nematoda</taxon>
        <taxon>Chromadorea</taxon>
        <taxon>Rhabditida</taxon>
        <taxon>Rhabditina</taxon>
        <taxon>Rhabditomorpha</taxon>
        <taxon>Rhabditoidea</taxon>
        <taxon>Rhabditidae</taxon>
        <taxon>Peloderinae</taxon>
        <taxon>Caenorhabditis</taxon>
    </lineage>
</organism>
<evidence type="ECO:0000313" key="2">
    <source>
        <dbReference type="EMBL" id="UMM26856.1"/>
    </source>
</evidence>
<feature type="compositionally biased region" description="Basic and acidic residues" evidence="1">
    <location>
        <begin position="1"/>
        <end position="11"/>
    </location>
</feature>
<feature type="region of interest" description="Disordered" evidence="1">
    <location>
        <begin position="1"/>
        <end position="87"/>
    </location>
</feature>
<dbReference type="Proteomes" id="UP000829354">
    <property type="component" value="Chromosome IV"/>
</dbReference>
<name>A0AAE9ETG9_CAEBR</name>
<sequence>MRTMRVNDKNQKKFQNSTAEEVKDTETAEKVKSSEKADEPAAETDLNRFDKGLESDKKEYIQKRAKADSSEKMMKGNSTEKSNLGRYGDDGAVQFEHDFQKMCWCVQFT</sequence>
<evidence type="ECO:0000256" key="1">
    <source>
        <dbReference type="SAM" id="MobiDB-lite"/>
    </source>
</evidence>